<name>A0A6N2K5W7_SALVM</name>
<protein>
    <submittedName>
        <fullName evidence="1">Uncharacterized protein</fullName>
    </submittedName>
</protein>
<sequence length="69" mass="7924">MPRGIAMTRVSPPMYLRWPSPDLGKIFLHSYTRTPLCSSATTTQRFFSSFFKEKETPRGRFFGHSSCCS</sequence>
<evidence type="ECO:0000313" key="1">
    <source>
        <dbReference type="EMBL" id="VFU22621.1"/>
    </source>
</evidence>
<dbReference type="AlphaFoldDB" id="A0A6N2K5W7"/>
<organism evidence="1">
    <name type="scientific">Salix viminalis</name>
    <name type="common">Common osier</name>
    <name type="synonym">Basket willow</name>
    <dbReference type="NCBI Taxonomy" id="40686"/>
    <lineage>
        <taxon>Eukaryota</taxon>
        <taxon>Viridiplantae</taxon>
        <taxon>Streptophyta</taxon>
        <taxon>Embryophyta</taxon>
        <taxon>Tracheophyta</taxon>
        <taxon>Spermatophyta</taxon>
        <taxon>Magnoliopsida</taxon>
        <taxon>eudicotyledons</taxon>
        <taxon>Gunneridae</taxon>
        <taxon>Pentapetalae</taxon>
        <taxon>rosids</taxon>
        <taxon>fabids</taxon>
        <taxon>Malpighiales</taxon>
        <taxon>Salicaceae</taxon>
        <taxon>Saliceae</taxon>
        <taxon>Salix</taxon>
    </lineage>
</organism>
<dbReference type="EMBL" id="CAADRP010000080">
    <property type="protein sequence ID" value="VFU22621.1"/>
    <property type="molecule type" value="Genomic_DNA"/>
</dbReference>
<accession>A0A6N2K5W7</accession>
<gene>
    <name evidence="1" type="ORF">SVIM_LOCUS26095</name>
</gene>
<proteinExistence type="predicted"/>
<reference evidence="1" key="1">
    <citation type="submission" date="2019-03" db="EMBL/GenBank/DDBJ databases">
        <authorList>
            <person name="Mank J."/>
            <person name="Almeida P."/>
        </authorList>
    </citation>
    <scope>NUCLEOTIDE SEQUENCE</scope>
    <source>
        <strain evidence="1">78183</strain>
    </source>
</reference>